<dbReference type="GO" id="GO:1904423">
    <property type="term" value="C:dehydrodolichyl diphosphate synthase complex"/>
    <property type="evidence" value="ECO:0007669"/>
    <property type="project" value="TreeGrafter"/>
</dbReference>
<dbReference type="GO" id="GO:0005811">
    <property type="term" value="C:lipid droplet"/>
    <property type="evidence" value="ECO:0007669"/>
    <property type="project" value="TreeGrafter"/>
</dbReference>
<keyword evidence="7" id="KW-0460">Magnesium</keyword>
<dbReference type="Proteomes" id="UP000837801">
    <property type="component" value="Unassembled WGS sequence"/>
</dbReference>
<dbReference type="OrthoDB" id="4173905at2759"/>
<dbReference type="SUPFAM" id="SSF64005">
    <property type="entry name" value="Undecaprenyl diphosphate synthase"/>
    <property type="match status" value="1"/>
</dbReference>
<comment type="pathway">
    <text evidence="3">Protein modification; protein glycosylation.</text>
</comment>
<keyword evidence="15" id="KW-1185">Reference proteome</keyword>
<dbReference type="Gene3D" id="3.40.1180.10">
    <property type="entry name" value="Decaprenyl diphosphate synthase-like"/>
    <property type="match status" value="1"/>
</dbReference>
<dbReference type="GO" id="GO:0016094">
    <property type="term" value="P:polyprenol biosynthetic process"/>
    <property type="evidence" value="ECO:0007669"/>
    <property type="project" value="TreeGrafter"/>
</dbReference>
<reference evidence="14" key="1">
    <citation type="submission" date="2022-03" db="EMBL/GenBank/DDBJ databases">
        <authorList>
            <person name="Legras J.-L."/>
            <person name="Devillers H."/>
            <person name="Grondin C."/>
        </authorList>
    </citation>
    <scope>NUCLEOTIDE SEQUENCE</scope>
    <source>
        <strain evidence="14">CLIB 1423</strain>
    </source>
</reference>
<evidence type="ECO:0000313" key="14">
    <source>
        <dbReference type="EMBL" id="CAH2351846.1"/>
    </source>
</evidence>
<dbReference type="PANTHER" id="PTHR10291">
    <property type="entry name" value="DEHYDRODOLICHYL DIPHOSPHATE SYNTHASE FAMILY MEMBER"/>
    <property type="match status" value="1"/>
</dbReference>
<gene>
    <name evidence="14" type="ORF">CLIB1423_04S07272</name>
</gene>
<dbReference type="PROSITE" id="PS01066">
    <property type="entry name" value="UPP_SYNTHASE"/>
    <property type="match status" value="1"/>
</dbReference>
<evidence type="ECO:0000256" key="1">
    <source>
        <dbReference type="ARBA" id="ARBA00001946"/>
    </source>
</evidence>
<dbReference type="GO" id="GO:0045547">
    <property type="term" value="F:ditrans,polycis-polyprenyl diphosphate synthase [(2E,6E)-farnesyl diphosphate specific] activity"/>
    <property type="evidence" value="ECO:0007669"/>
    <property type="project" value="UniProtKB-EC"/>
</dbReference>
<dbReference type="EMBL" id="CAKXYY010000004">
    <property type="protein sequence ID" value="CAH2351846.1"/>
    <property type="molecule type" value="Genomic_DNA"/>
</dbReference>
<keyword evidence="6" id="KW-0256">Endoplasmic reticulum</keyword>
<dbReference type="InterPro" id="IPR001441">
    <property type="entry name" value="UPP_synth-like"/>
</dbReference>
<dbReference type="AlphaFoldDB" id="A0A9P0VXU7"/>
<evidence type="ECO:0000256" key="13">
    <source>
        <dbReference type="SAM" id="MobiDB-lite"/>
    </source>
</evidence>
<evidence type="ECO:0000313" key="15">
    <source>
        <dbReference type="Proteomes" id="UP000837801"/>
    </source>
</evidence>
<evidence type="ECO:0000256" key="8">
    <source>
        <dbReference type="ARBA" id="ARBA00023136"/>
    </source>
</evidence>
<accession>A0A9P0VXU7</accession>
<keyword evidence="8" id="KW-0472">Membrane</keyword>
<evidence type="ECO:0000256" key="5">
    <source>
        <dbReference type="ARBA" id="ARBA00022679"/>
    </source>
</evidence>
<keyword evidence="5 12" id="KW-0808">Transferase</keyword>
<feature type="compositionally biased region" description="Acidic residues" evidence="13">
    <location>
        <begin position="326"/>
        <end position="365"/>
    </location>
</feature>
<evidence type="ECO:0000256" key="3">
    <source>
        <dbReference type="ARBA" id="ARBA00004922"/>
    </source>
</evidence>
<feature type="region of interest" description="Disordered" evidence="13">
    <location>
        <begin position="304"/>
        <end position="365"/>
    </location>
</feature>
<organism evidence="14 15">
    <name type="scientific">[Candida] railenensis</name>
    <dbReference type="NCBI Taxonomy" id="45579"/>
    <lineage>
        <taxon>Eukaryota</taxon>
        <taxon>Fungi</taxon>
        <taxon>Dikarya</taxon>
        <taxon>Ascomycota</taxon>
        <taxon>Saccharomycotina</taxon>
        <taxon>Pichiomycetes</taxon>
        <taxon>Debaryomycetaceae</taxon>
        <taxon>Kurtzmaniella</taxon>
    </lineage>
</organism>
<comment type="similarity">
    <text evidence="4 12">Belongs to the UPP synthase family.</text>
</comment>
<evidence type="ECO:0000256" key="9">
    <source>
        <dbReference type="ARBA" id="ARBA00047353"/>
    </source>
</evidence>
<comment type="subcellular location">
    <subcellularLocation>
        <location evidence="2">Endoplasmic reticulum membrane</location>
        <topology evidence="2">Peripheral membrane protein</topology>
    </subcellularLocation>
</comment>
<comment type="catalytic activity">
    <reaction evidence="9">
        <text>n isopentenyl diphosphate + (2E,6E)-farnesyl diphosphate = a di-trans,poly-cis-polyprenyl diphosphate + n diphosphate</text>
        <dbReference type="Rhea" id="RHEA:53008"/>
        <dbReference type="Rhea" id="RHEA-COMP:19494"/>
        <dbReference type="ChEBI" id="CHEBI:33019"/>
        <dbReference type="ChEBI" id="CHEBI:128769"/>
        <dbReference type="ChEBI" id="CHEBI:136960"/>
        <dbReference type="ChEBI" id="CHEBI:175763"/>
        <dbReference type="EC" id="2.5.1.87"/>
    </reaction>
</comment>
<comment type="caution">
    <text evidence="14">The sequence shown here is derived from an EMBL/GenBank/DDBJ whole genome shotgun (WGS) entry which is preliminary data.</text>
</comment>
<evidence type="ECO:0000256" key="7">
    <source>
        <dbReference type="ARBA" id="ARBA00022842"/>
    </source>
</evidence>
<dbReference type="FunFam" id="3.40.1180.10:FF:000002">
    <property type="entry name" value="Alkyl transferase"/>
    <property type="match status" value="1"/>
</dbReference>
<sequence length="365" mass="41420">MSDWVSTFPGYTQVLTTIKKCFGGIVRTGPTPRHVGIIMDGNRRYAKSHKIEIKEGHNMGFESMANILELLYEAGVEHVTVYAFSIENFKRSKYEVEWLMDLAKSKLQQICQHGDLCEQYGIRIKILGNTKLLPQDVRTILRETEAMTENNTRAVLNVCFPYTSRDEMTHAVQSVVAESVARPTLEINEELVTDNLYTKDSPPLDILVRTSGTYRLSDFLLWQCVPSTCSVVFVEKLWPDFRAWDMCKVLLNWGFNMYWYGHGNGLYTGYNTGGPGSRNHTGSGTQESRRSSVATIDERGHSTAFDVIGSNPSKRATGYDRYSIQENEEDNEDDEEEDDDYDDDDDNDDKEGQADELDTVTSADE</sequence>
<name>A0A9P0VXU7_9ASCO</name>
<proteinExistence type="inferred from homology"/>
<evidence type="ECO:0000256" key="4">
    <source>
        <dbReference type="ARBA" id="ARBA00005432"/>
    </source>
</evidence>
<dbReference type="GO" id="GO:0005789">
    <property type="term" value="C:endoplasmic reticulum membrane"/>
    <property type="evidence" value="ECO:0007669"/>
    <property type="project" value="UniProtKB-SubCell"/>
</dbReference>
<protein>
    <recommendedName>
        <fullName evidence="12">Alkyl transferase</fullName>
        <ecNumber evidence="12">2.5.1.-</ecNumber>
    </recommendedName>
</protein>
<evidence type="ECO:0000256" key="10">
    <source>
        <dbReference type="ARBA" id="ARBA00058504"/>
    </source>
</evidence>
<evidence type="ECO:0000256" key="2">
    <source>
        <dbReference type="ARBA" id="ARBA00004406"/>
    </source>
</evidence>
<comment type="function">
    <text evidence="10">With NUS1, forms the dehydrodolichyl diphosphate synthase (DDS) complex, an essential component of the dolichol monophosphate (Dol-P) biosynthetic machinery. Adds multiple copies of isopentenyl pyrophosphate (IPP) to farnesyl pyrophosphate (FPP) to produce dehydrodolichyl diphosphate (Dedol-PP), a precursor of dolichol which is utilized as a sugar carrier in protein glycosylation in the endoplasmic reticulum (ER).</text>
</comment>
<dbReference type="NCBIfam" id="TIGR00055">
    <property type="entry name" value="uppS"/>
    <property type="match status" value="1"/>
</dbReference>
<dbReference type="InterPro" id="IPR036424">
    <property type="entry name" value="UPP_synth-like_sf"/>
</dbReference>
<evidence type="ECO:0000256" key="6">
    <source>
        <dbReference type="ARBA" id="ARBA00022824"/>
    </source>
</evidence>
<evidence type="ECO:0000256" key="12">
    <source>
        <dbReference type="RuleBase" id="RU363018"/>
    </source>
</evidence>
<comment type="subunit">
    <text evidence="11">Forms an active dehydrodolichyl diphosphate synthase complex with NUS1.</text>
</comment>
<dbReference type="Pfam" id="PF01255">
    <property type="entry name" value="Prenyltransf"/>
    <property type="match status" value="1"/>
</dbReference>
<dbReference type="EC" id="2.5.1.-" evidence="12"/>
<dbReference type="PANTHER" id="PTHR10291:SF43">
    <property type="entry name" value="DEHYDRODOLICHYL DIPHOSPHATE SYNTHASE COMPLEX SUBUNIT DHDDS"/>
    <property type="match status" value="1"/>
</dbReference>
<dbReference type="CDD" id="cd00475">
    <property type="entry name" value="Cis_IPPS"/>
    <property type="match status" value="1"/>
</dbReference>
<dbReference type="HAMAP" id="MF_01139">
    <property type="entry name" value="ISPT"/>
    <property type="match status" value="1"/>
</dbReference>
<dbReference type="InterPro" id="IPR018520">
    <property type="entry name" value="UPP_synth-like_CS"/>
</dbReference>
<evidence type="ECO:0000256" key="11">
    <source>
        <dbReference type="ARBA" id="ARBA00064670"/>
    </source>
</evidence>
<comment type="cofactor">
    <cofactor evidence="1">
        <name>Mg(2+)</name>
        <dbReference type="ChEBI" id="CHEBI:18420"/>
    </cofactor>
</comment>